<dbReference type="RefSeq" id="XP_055895458.1">
    <property type="nucleotide sequence ID" value="XM_056039483.1"/>
</dbReference>
<dbReference type="Pfam" id="PF14968">
    <property type="entry name" value="CCDC84"/>
    <property type="match status" value="1"/>
</dbReference>
<sequence length="516" mass="58861">MLSQKVFIQFRYCPLCRLNHKKGTKHVYAKRHQEIVTNILAKFLKKIVVAKSSMKNPSILESMSEMVNMTFWCYFCQSEITKHKEHFTAMGHCVIELGGMLEHLTRQDHVDNAVKFLRENKKDLVLTSDYIVSTEAYLKYLEVVDVSCSQFLKNKSDSLKLLAQEIKSQELQRFQVLTCAMQEQSQQHRKAPQLSPNPVAAHRKLLNVGNEVEQRRKTIQAFGDGLTPLDRTNEDDTLGNIYTNALPPWLMPDEEDVNSSGIIGPTLEDLEKHKKQEKKRQLPSCRVGAKFDHKNQTTDSWLPNFGGVWSHGRRTNSAQQFNRRQGKKVISLNQNVSLFTSDDLISPQAETHTRTHLSPSSLSLIPTSCLLQDSYNAQTLYNGLYATASVAQHESNDQINAHMLGQTENYSVTVKPYVRKQKLHSAEYKTASTDIFKPSHSSHSSLDYFHERPTSIKHNGNICEDPLITPSHHQFNTKPYQRHSKTVNSTESSTCNYNGLETFSLISTPILNRNKK</sequence>
<dbReference type="Proteomes" id="UP001165740">
    <property type="component" value="Chromosome 8"/>
</dbReference>
<evidence type="ECO:0000313" key="4">
    <source>
        <dbReference type="RefSeq" id="XP_055895459.1"/>
    </source>
</evidence>
<dbReference type="PANTHER" id="PTHR31198">
    <property type="entry name" value="COILED-COIL DOMAIN-CONTAINING PROTEIN 84"/>
    <property type="match status" value="1"/>
</dbReference>
<protein>
    <submittedName>
        <fullName evidence="2 3">Centrosomal AT-AC splicing factor-like</fullName>
    </submittedName>
</protein>
<organism evidence="1 2">
    <name type="scientific">Biomphalaria glabrata</name>
    <name type="common">Bloodfluke planorb</name>
    <name type="synonym">Freshwater snail</name>
    <dbReference type="NCBI Taxonomy" id="6526"/>
    <lineage>
        <taxon>Eukaryota</taxon>
        <taxon>Metazoa</taxon>
        <taxon>Spiralia</taxon>
        <taxon>Lophotrochozoa</taxon>
        <taxon>Mollusca</taxon>
        <taxon>Gastropoda</taxon>
        <taxon>Heterobranchia</taxon>
        <taxon>Euthyneura</taxon>
        <taxon>Panpulmonata</taxon>
        <taxon>Hygrophila</taxon>
        <taxon>Lymnaeoidea</taxon>
        <taxon>Planorbidae</taxon>
        <taxon>Biomphalaria</taxon>
    </lineage>
</organism>
<proteinExistence type="predicted"/>
<evidence type="ECO:0000313" key="3">
    <source>
        <dbReference type="RefSeq" id="XP_055895458.1"/>
    </source>
</evidence>
<dbReference type="OrthoDB" id="1892805at2759"/>
<accession>A0A9W3B7A4</accession>
<gene>
    <name evidence="2 3 4" type="primary">LOC106052633</name>
</gene>
<dbReference type="AlphaFoldDB" id="A0A9W3B7A4"/>
<evidence type="ECO:0000313" key="1">
    <source>
        <dbReference type="Proteomes" id="UP001165740"/>
    </source>
</evidence>
<dbReference type="PANTHER" id="PTHR31198:SF1">
    <property type="entry name" value="CENTROSOMAL AT-AC SPLICING FACTOR"/>
    <property type="match status" value="1"/>
</dbReference>
<name>A0A9W3B7A4_BIOGL</name>
<dbReference type="RefSeq" id="XP_055895457.1">
    <property type="nucleotide sequence ID" value="XM_056039482.1"/>
</dbReference>
<dbReference type="InterPro" id="IPR028015">
    <property type="entry name" value="CCDC84-like"/>
</dbReference>
<dbReference type="RefSeq" id="XP_055895459.1">
    <property type="nucleotide sequence ID" value="XM_056039484.1"/>
</dbReference>
<dbReference type="GeneID" id="106052633"/>
<keyword evidence="1" id="KW-1185">Reference proteome</keyword>
<reference evidence="2 3" key="1">
    <citation type="submission" date="2025-04" db="UniProtKB">
        <authorList>
            <consortium name="RefSeq"/>
        </authorList>
    </citation>
    <scope>IDENTIFICATION</scope>
</reference>
<dbReference type="OMA" id="KIQFMIF"/>
<evidence type="ECO:0000313" key="2">
    <source>
        <dbReference type="RefSeq" id="XP_055895457.1"/>
    </source>
</evidence>